<dbReference type="Gene3D" id="3.40.50.300">
    <property type="entry name" value="P-loop containing nucleotide triphosphate hydrolases"/>
    <property type="match status" value="1"/>
</dbReference>
<dbReference type="SUPFAM" id="SSF48403">
    <property type="entry name" value="Ankyrin repeat"/>
    <property type="match status" value="1"/>
</dbReference>
<evidence type="ECO:0000256" key="2">
    <source>
        <dbReference type="ARBA" id="ARBA00023043"/>
    </source>
</evidence>
<dbReference type="EMBL" id="UYJE01000273">
    <property type="protein sequence ID" value="VDH91890.1"/>
    <property type="molecule type" value="Genomic_DNA"/>
</dbReference>
<evidence type="ECO:0000313" key="5">
    <source>
        <dbReference type="Proteomes" id="UP000596742"/>
    </source>
</evidence>
<protein>
    <recommendedName>
        <fullName evidence="6">Death domain-containing protein</fullName>
    </recommendedName>
</protein>
<evidence type="ECO:0000256" key="1">
    <source>
        <dbReference type="ARBA" id="ARBA00022737"/>
    </source>
</evidence>
<dbReference type="Gene3D" id="1.10.533.10">
    <property type="entry name" value="Death Domain, Fas"/>
    <property type="match status" value="2"/>
</dbReference>
<feature type="repeat" description="ANK" evidence="3">
    <location>
        <begin position="18"/>
        <end position="47"/>
    </location>
</feature>
<dbReference type="PANTHER" id="PTHR24171:SF9">
    <property type="entry name" value="ANKYRIN REPEAT DOMAIN-CONTAINING PROTEIN 39"/>
    <property type="match status" value="1"/>
</dbReference>
<dbReference type="AlphaFoldDB" id="A0A8B6BLC8"/>
<sequence>MVNALVGLGANVSAVNIENQTPLHLATQEDVAQILIQNGADVNSIDFKGDSPLHEAASQGKESVIKMLLSAGANVSARNKKGTTPYELAEKGYQQNKGHVFAAETYKKTLNYLEDAFEQQTLPDKKHEEYSKQSNFPKAGPYKQKIEKDIKLPWLVDADEFQRMLSHGEYLSYENRLSLGGPCRAGKSTLASVLIDEEIPLKWNSTDGLVIFFGRNGIDIENKKMVPLKKGERGHEVYAKILRGKPDLCKSPDLEKRQQILAPEETGQAFYLDVATPVSTVKYTQRDDASGHRSTVKVADKTSASSIKPLPGHFEPQVTSASLSTVTTELESLEFQKLQLQSSILDEVRNGKYKIDIAPSDLIDFGGQKSYDMTHQLFIQHKGSFLLMFDGRYGLYNQLKDYPEGVTAASILKHWVDSILTYTADTDEIMPMILFAATHRDMCGGDTKKMKECFLADIKEIFSSHEKKIHIHLETLYFINGVDKNDVEIQRMTDQIVIFAMKQSSWGQRRPMQWVPLELQISNMKIKNINILTKENLQQVNELNTDLALNENQMDDFLLVQHSLGKLMYYNLPGLDKFIIIHPPALVNILRSFVTDEQFWPADMDLRYILETMTKTGRIYKRDLLKIWEQPQFNQYMQDDAIKEFVLKLLVHLDILVVPKAFKQSSADVYIVPCMIKATRPDFNNLGSQREKTICLKYILSDSSIPSALAYKVIGAAVIAWPLKEDKNKPCLYHKAAVLNVSEDDELRIWVDDNRVNIYLTNKESLLSISPDVAASIQECLTKNIESSLIFYHSSFGGTLNPTRVSELYYMEIGIPCGSETCFISSLEVTKTNKWTCKNGKEHKTNYVRYWVFDKSQKTCSVGCAGLTDIELRTQPSDKHLVRLGSQIEHGMFREFFLNLGMELQKWHSTESTYTTHSSEGIRSMALKQWKTCNLSKLKEPTLKDLSDALQKVNLDSHLVCQIFREKMDLVEYAELNLQADPTDQHLKELSNQIGNCPVQLGIELGLSFTEVEHSLFRFPKDLPGLVEDILIKWKAKSKVKTIFSLMMALQRVDAGGVGYLRDIAKP</sequence>
<dbReference type="SUPFAM" id="SSF52540">
    <property type="entry name" value="P-loop containing nucleoside triphosphate hydrolases"/>
    <property type="match status" value="1"/>
</dbReference>
<dbReference type="Gene3D" id="1.25.40.20">
    <property type="entry name" value="Ankyrin repeat-containing domain"/>
    <property type="match status" value="1"/>
</dbReference>
<organism evidence="4 5">
    <name type="scientific">Mytilus galloprovincialis</name>
    <name type="common">Mediterranean mussel</name>
    <dbReference type="NCBI Taxonomy" id="29158"/>
    <lineage>
        <taxon>Eukaryota</taxon>
        <taxon>Metazoa</taxon>
        <taxon>Spiralia</taxon>
        <taxon>Lophotrochozoa</taxon>
        <taxon>Mollusca</taxon>
        <taxon>Bivalvia</taxon>
        <taxon>Autobranchia</taxon>
        <taxon>Pteriomorphia</taxon>
        <taxon>Mytilida</taxon>
        <taxon>Mytiloidea</taxon>
        <taxon>Mytilidae</taxon>
        <taxon>Mytilinae</taxon>
        <taxon>Mytilus</taxon>
    </lineage>
</organism>
<dbReference type="Proteomes" id="UP000596742">
    <property type="component" value="Unassembled WGS sequence"/>
</dbReference>
<dbReference type="PROSITE" id="PS50088">
    <property type="entry name" value="ANK_REPEAT"/>
    <property type="match status" value="2"/>
</dbReference>
<feature type="repeat" description="ANK" evidence="3">
    <location>
        <begin position="48"/>
        <end position="80"/>
    </location>
</feature>
<gene>
    <name evidence="4" type="ORF">MGAL_10B019182</name>
</gene>
<dbReference type="InterPro" id="IPR027417">
    <property type="entry name" value="P-loop_NTPase"/>
</dbReference>
<evidence type="ECO:0008006" key="6">
    <source>
        <dbReference type="Google" id="ProtNLM"/>
    </source>
</evidence>
<evidence type="ECO:0000313" key="4">
    <source>
        <dbReference type="EMBL" id="VDH91890.1"/>
    </source>
</evidence>
<proteinExistence type="predicted"/>
<dbReference type="Pfam" id="PF12796">
    <property type="entry name" value="Ank_2"/>
    <property type="match status" value="1"/>
</dbReference>
<reference evidence="4" key="1">
    <citation type="submission" date="2018-11" db="EMBL/GenBank/DDBJ databases">
        <authorList>
            <person name="Alioto T."/>
            <person name="Alioto T."/>
        </authorList>
    </citation>
    <scope>NUCLEOTIDE SEQUENCE</scope>
</reference>
<accession>A0A8B6BLC8</accession>
<dbReference type="SMART" id="SM00248">
    <property type="entry name" value="ANK"/>
    <property type="match status" value="2"/>
</dbReference>
<comment type="caution">
    <text evidence="4">The sequence shown here is derived from an EMBL/GenBank/DDBJ whole genome shotgun (WGS) entry which is preliminary data.</text>
</comment>
<dbReference type="OrthoDB" id="6094217at2759"/>
<dbReference type="InterPro" id="IPR036770">
    <property type="entry name" value="Ankyrin_rpt-contain_sf"/>
</dbReference>
<dbReference type="InterPro" id="IPR002110">
    <property type="entry name" value="Ankyrin_rpt"/>
</dbReference>
<keyword evidence="5" id="KW-1185">Reference proteome</keyword>
<name>A0A8B6BLC8_MYTGA</name>
<keyword evidence="2 3" id="KW-0040">ANK repeat</keyword>
<dbReference type="PROSITE" id="PS50297">
    <property type="entry name" value="ANK_REP_REGION"/>
    <property type="match status" value="1"/>
</dbReference>
<dbReference type="InterPro" id="IPR011029">
    <property type="entry name" value="DEATH-like_dom_sf"/>
</dbReference>
<evidence type="ECO:0000256" key="3">
    <source>
        <dbReference type="PROSITE-ProRule" id="PRU00023"/>
    </source>
</evidence>
<keyword evidence="1" id="KW-0677">Repeat</keyword>
<dbReference type="PANTHER" id="PTHR24171">
    <property type="entry name" value="ANKYRIN REPEAT DOMAIN-CONTAINING PROTEIN 39-RELATED"/>
    <property type="match status" value="1"/>
</dbReference>